<dbReference type="PANTHER" id="PTHR30349">
    <property type="entry name" value="PHAGE INTEGRASE-RELATED"/>
    <property type="match status" value="1"/>
</dbReference>
<dbReference type="InterPro" id="IPR013762">
    <property type="entry name" value="Integrase-like_cat_sf"/>
</dbReference>
<dbReference type="SUPFAM" id="SSF56349">
    <property type="entry name" value="DNA breaking-rejoining enzymes"/>
    <property type="match status" value="1"/>
</dbReference>
<organism evidence="5 6">
    <name type="scientific">Phocaeicola vulgatus</name>
    <name type="common">Bacteroides vulgatus</name>
    <dbReference type="NCBI Taxonomy" id="821"/>
    <lineage>
        <taxon>Bacteria</taxon>
        <taxon>Pseudomonadati</taxon>
        <taxon>Bacteroidota</taxon>
        <taxon>Bacteroidia</taxon>
        <taxon>Bacteroidales</taxon>
        <taxon>Bacteroidaceae</taxon>
        <taxon>Phocaeicola</taxon>
    </lineage>
</organism>
<keyword evidence="3" id="KW-0233">DNA recombination</keyword>
<dbReference type="EMBL" id="QRYT01000037">
    <property type="protein sequence ID" value="RGV06645.1"/>
    <property type="molecule type" value="Genomic_DNA"/>
</dbReference>
<dbReference type="RefSeq" id="WP_117866509.1">
    <property type="nucleotide sequence ID" value="NZ_QRYT01000037.1"/>
</dbReference>
<accession>A0A412VJH5</accession>
<dbReference type="InterPro" id="IPR010998">
    <property type="entry name" value="Integrase_recombinase_N"/>
</dbReference>
<dbReference type="GO" id="GO:0015074">
    <property type="term" value="P:DNA integration"/>
    <property type="evidence" value="ECO:0007669"/>
    <property type="project" value="InterPro"/>
</dbReference>
<dbReference type="PANTHER" id="PTHR30349:SF64">
    <property type="entry name" value="PROPHAGE INTEGRASE INTD-RELATED"/>
    <property type="match status" value="1"/>
</dbReference>
<feature type="domain" description="Tyr recombinase" evidence="4">
    <location>
        <begin position="235"/>
        <end position="427"/>
    </location>
</feature>
<name>A0A412VJH5_PHOVU</name>
<dbReference type="InterPro" id="IPR025269">
    <property type="entry name" value="SAM-like_dom"/>
</dbReference>
<dbReference type="GO" id="GO:0003677">
    <property type="term" value="F:DNA binding"/>
    <property type="evidence" value="ECO:0007669"/>
    <property type="project" value="UniProtKB-KW"/>
</dbReference>
<dbReference type="InterPro" id="IPR050090">
    <property type="entry name" value="Tyrosine_recombinase_XerCD"/>
</dbReference>
<evidence type="ECO:0000256" key="2">
    <source>
        <dbReference type="ARBA" id="ARBA00023125"/>
    </source>
</evidence>
<dbReference type="PROSITE" id="PS51898">
    <property type="entry name" value="TYR_RECOMBINASE"/>
    <property type="match status" value="1"/>
</dbReference>
<protein>
    <submittedName>
        <fullName evidence="5">Recombinase</fullName>
    </submittedName>
</protein>
<evidence type="ECO:0000313" key="5">
    <source>
        <dbReference type="EMBL" id="RGV06645.1"/>
    </source>
</evidence>
<dbReference type="AlphaFoldDB" id="A0A412VJH5"/>
<comment type="caution">
    <text evidence="5">The sequence shown here is derived from an EMBL/GenBank/DDBJ whole genome shotgun (WGS) entry which is preliminary data.</text>
</comment>
<dbReference type="GO" id="GO:0006310">
    <property type="term" value="P:DNA recombination"/>
    <property type="evidence" value="ECO:0007669"/>
    <property type="project" value="UniProtKB-KW"/>
</dbReference>
<evidence type="ECO:0000259" key="4">
    <source>
        <dbReference type="PROSITE" id="PS51898"/>
    </source>
</evidence>
<evidence type="ECO:0000256" key="1">
    <source>
        <dbReference type="ARBA" id="ARBA00008857"/>
    </source>
</evidence>
<proteinExistence type="inferred from homology"/>
<sequence>MATFKICIFKHQRRADEKYPVSIRVCWKRQYGYIKTEFYVTDKQINKKAFVLKDSFIIRELDRRIAKYEELKSQKLGLRIELYTAKELAEYFEKQTTPGSDSSIDFIAFSRKHCERLRNEGRISTAQTLETATNAIIDFCNGRERIAITEITSKFLRQFEKHLRSERTIKRKNQFGKMVTTKKKPLSDVGVFDYMTNVRILFNAAINEYNDDEKDEVLIAHYPFRKYKLQKPPEPDKRNLKPDQIKAISQINENELEFERTKFARDVFMLSFYLVGINMADLYDMQVSDFREGRLSYKRRKTKGRRRDQAFISIKVEPEVVPLIEKYRAKSGDYLFDFSKRYCDSHTFGNNVNKGLKKLAAKCRIEENLTTYYARHSWATIARNNCGVSKDDINLSLNHVDEGLKMADVYIAKDWSLIDEANRKVIDYLNGSDLKDLKNTI</sequence>
<comment type="similarity">
    <text evidence="1">Belongs to the 'phage' integrase family.</text>
</comment>
<evidence type="ECO:0000313" key="6">
    <source>
        <dbReference type="Proteomes" id="UP000285379"/>
    </source>
</evidence>
<reference evidence="5 6" key="1">
    <citation type="submission" date="2018-08" db="EMBL/GenBank/DDBJ databases">
        <title>A genome reference for cultivated species of the human gut microbiota.</title>
        <authorList>
            <person name="Zou Y."/>
            <person name="Xue W."/>
            <person name="Luo G."/>
        </authorList>
    </citation>
    <scope>NUCLEOTIDE SEQUENCE [LARGE SCALE GENOMIC DNA]</scope>
    <source>
        <strain evidence="5 6">AF14-8</strain>
    </source>
</reference>
<keyword evidence="2" id="KW-0238">DNA-binding</keyword>
<dbReference type="Gene3D" id="1.10.150.130">
    <property type="match status" value="1"/>
</dbReference>
<evidence type="ECO:0000256" key="3">
    <source>
        <dbReference type="ARBA" id="ARBA00023172"/>
    </source>
</evidence>
<dbReference type="Pfam" id="PF13102">
    <property type="entry name" value="Phage_int_SAM_5"/>
    <property type="match status" value="1"/>
</dbReference>
<gene>
    <name evidence="5" type="ORF">DWW27_14935</name>
</gene>
<dbReference type="Gene3D" id="1.10.443.10">
    <property type="entry name" value="Intergrase catalytic core"/>
    <property type="match status" value="1"/>
</dbReference>
<dbReference type="InterPro" id="IPR002104">
    <property type="entry name" value="Integrase_catalytic"/>
</dbReference>
<dbReference type="Proteomes" id="UP000285379">
    <property type="component" value="Unassembled WGS sequence"/>
</dbReference>
<dbReference type="InterPro" id="IPR011010">
    <property type="entry name" value="DNA_brk_join_enz"/>
</dbReference>
<dbReference type="Pfam" id="PF00589">
    <property type="entry name" value="Phage_integrase"/>
    <property type="match status" value="1"/>
</dbReference>